<evidence type="ECO:0000259" key="8">
    <source>
        <dbReference type="Pfam" id="PF08439"/>
    </source>
</evidence>
<dbReference type="Pfam" id="PF01432">
    <property type="entry name" value="Peptidase_M3"/>
    <property type="match status" value="1"/>
</dbReference>
<dbReference type="InterPro" id="IPR013647">
    <property type="entry name" value="OligopepF_N_dom"/>
</dbReference>
<reference evidence="9" key="1">
    <citation type="submission" date="2020-05" db="EMBL/GenBank/DDBJ databases">
        <authorList>
            <person name="Chiriac C."/>
            <person name="Salcher M."/>
            <person name="Ghai R."/>
            <person name="Kavagutti S V."/>
        </authorList>
    </citation>
    <scope>NUCLEOTIDE SEQUENCE</scope>
</reference>
<keyword evidence="2" id="KW-0645">Protease</keyword>
<evidence type="ECO:0000256" key="5">
    <source>
        <dbReference type="ARBA" id="ARBA00022833"/>
    </source>
</evidence>
<dbReference type="SUPFAM" id="SSF55486">
    <property type="entry name" value="Metalloproteases ('zincins'), catalytic domain"/>
    <property type="match status" value="1"/>
</dbReference>
<keyword evidence="6" id="KW-0482">Metalloprotease</keyword>
<dbReference type="CDD" id="cd09610">
    <property type="entry name" value="M3B_PepF"/>
    <property type="match status" value="1"/>
</dbReference>
<comment type="cofactor">
    <cofactor evidence="1">
        <name>Zn(2+)</name>
        <dbReference type="ChEBI" id="CHEBI:29105"/>
    </cofactor>
</comment>
<keyword evidence="5" id="KW-0862">Zinc</keyword>
<evidence type="ECO:0000256" key="4">
    <source>
        <dbReference type="ARBA" id="ARBA00022801"/>
    </source>
</evidence>
<dbReference type="Pfam" id="PF08439">
    <property type="entry name" value="Peptidase_M3_N"/>
    <property type="match status" value="1"/>
</dbReference>
<evidence type="ECO:0000256" key="1">
    <source>
        <dbReference type="ARBA" id="ARBA00001947"/>
    </source>
</evidence>
<evidence type="ECO:0000256" key="3">
    <source>
        <dbReference type="ARBA" id="ARBA00022723"/>
    </source>
</evidence>
<evidence type="ECO:0000259" key="7">
    <source>
        <dbReference type="Pfam" id="PF01432"/>
    </source>
</evidence>
<gene>
    <name evidence="9" type="ORF">UFOPK4306_01945</name>
</gene>
<organism evidence="9">
    <name type="scientific">freshwater metagenome</name>
    <dbReference type="NCBI Taxonomy" id="449393"/>
    <lineage>
        <taxon>unclassified sequences</taxon>
        <taxon>metagenomes</taxon>
        <taxon>ecological metagenomes</taxon>
    </lineage>
</organism>
<dbReference type="GO" id="GO:0004222">
    <property type="term" value="F:metalloendopeptidase activity"/>
    <property type="evidence" value="ECO:0007669"/>
    <property type="project" value="InterPro"/>
</dbReference>
<dbReference type="GO" id="GO:0046872">
    <property type="term" value="F:metal ion binding"/>
    <property type="evidence" value="ECO:0007669"/>
    <property type="project" value="UniProtKB-KW"/>
</dbReference>
<evidence type="ECO:0000313" key="9">
    <source>
        <dbReference type="EMBL" id="CAB5066921.1"/>
    </source>
</evidence>
<dbReference type="GO" id="GO:0006508">
    <property type="term" value="P:proteolysis"/>
    <property type="evidence" value="ECO:0007669"/>
    <property type="project" value="UniProtKB-KW"/>
</dbReference>
<dbReference type="PANTHER" id="PTHR11804">
    <property type="entry name" value="PROTEASE M3 THIMET OLIGOPEPTIDASE-RELATED"/>
    <property type="match status" value="1"/>
</dbReference>
<dbReference type="AlphaFoldDB" id="A0A6J7ULY1"/>
<feature type="domain" description="Oligopeptidase F N-terminal" evidence="8">
    <location>
        <begin position="150"/>
        <end position="217"/>
    </location>
</feature>
<protein>
    <submittedName>
        <fullName evidence="9">Unannotated protein</fullName>
    </submittedName>
</protein>
<dbReference type="Gene3D" id="1.20.140.70">
    <property type="entry name" value="Oligopeptidase f, N-terminal domain"/>
    <property type="match status" value="1"/>
</dbReference>
<proteinExistence type="predicted"/>
<sequence>MITATFPANSSDMSNPLMISMAHLLPGHNLPCMTALDPQHDDLTAAGVAWDLEPLLEGQPGIDELFEAAEQISAELVATGRGQIASMSAAEIAAFHRRYAAMIDLLERAGSYAHLKFAGDTADPVNGARLARVEERSTAITTPLIFIELEWAAATEEHVAAILSDPSPAMDFIRHHLESARRYRPHLLSEGEERVMKEKSVTGDSAWARLYDELMSAVEVEVPNGDGTSHTAPLEHGLALLGHPDRAMREQAYTGITDGLAPGLRTRAFVFNTLLNDKSVNDRLRSYPTWITSRNLSNEASDASVQALVDAVVARYDIPQRWYSLKAKVLGLPQLRDYDRMASVATTDTTIGWSAATEVIVDAYASFSGEIASVVQRFMREPWIDAPTRPGKRGGAFCAYTAPSHHPYLMLNWTSRTRDVVTLAHELGHGVHGYLAREQGVFQMTTPLTLAETASVFGETVTRGRLMGLLTDPNEKFALAATGMDDAIATVFRQIAMNQFEAGVHTARREQGELAIEDFNRVWFDTQHAMLGDAVEITEGYRTWWSYIPHFIHTPGYVYAYAYGQLLALSVYKRYEEVGDTFVPQYLELLRAGGSMSPEELGRIVDCDLSDPGFWDGGLAIIEAQLQAAEEAARAAGRI</sequence>
<dbReference type="GO" id="GO:0006518">
    <property type="term" value="P:peptide metabolic process"/>
    <property type="evidence" value="ECO:0007669"/>
    <property type="project" value="TreeGrafter"/>
</dbReference>
<feature type="domain" description="Peptidase M3A/M3B catalytic" evidence="7">
    <location>
        <begin position="241"/>
        <end position="606"/>
    </location>
</feature>
<keyword evidence="4" id="KW-0378">Hydrolase</keyword>
<accession>A0A6J7ULY1</accession>
<keyword evidence="3" id="KW-0479">Metal-binding</keyword>
<dbReference type="InterPro" id="IPR042088">
    <property type="entry name" value="OligoPept_F_C"/>
</dbReference>
<dbReference type="InterPro" id="IPR001567">
    <property type="entry name" value="Pept_M3A_M3B_dom"/>
</dbReference>
<dbReference type="PANTHER" id="PTHR11804:SF5">
    <property type="entry name" value="OLIGOENDOPEPTIDASE F"/>
    <property type="match status" value="1"/>
</dbReference>
<dbReference type="InterPro" id="IPR045090">
    <property type="entry name" value="Pept_M3A_M3B"/>
</dbReference>
<dbReference type="EMBL" id="CAFBQP010000087">
    <property type="protein sequence ID" value="CAB5066921.1"/>
    <property type="molecule type" value="Genomic_DNA"/>
</dbReference>
<evidence type="ECO:0000256" key="6">
    <source>
        <dbReference type="ARBA" id="ARBA00023049"/>
    </source>
</evidence>
<dbReference type="Gene3D" id="1.10.1370.20">
    <property type="entry name" value="Oligoendopeptidase f, C-terminal domain"/>
    <property type="match status" value="1"/>
</dbReference>
<name>A0A6J7ULY1_9ZZZZ</name>
<evidence type="ECO:0000256" key="2">
    <source>
        <dbReference type="ARBA" id="ARBA00022670"/>
    </source>
</evidence>